<sequence length="401" mass="45638">MGAASSQPLPGHNPLQQNPEKIEALAKALDVKAERQKQLAIQESWDRLEQDKRSLQVLKSLFKKLDPTVVRSPTDINGEIELAFKYDFKRQLLLVKVIKCRDLHAKDIRTKASDPYVRLQLYPDLHSHGAKVTKIIVETREPVYNEIFAFKMREKELTDTNLVVQVFDYDAVTKDDFLGEVVIDLSQFDFVKEPVLTAWYTLHMETDLSITGNLEVSLKFLPPQSLFLTVHGANGLSRRRDGHVAQAFVKVSVPGLGAVFKTQVICDETGNPEWQETFEFELPQEELEFRYTVLHVVDDQGHQENNTLGQIIIDLDTLDMDNGFHGHLKLADLRNSERLRNKHLQHSVAQEFREAFRAHASSRHPSFLFDECTNGKRNVTVTCRKAGAQGKVTILDGVPVF</sequence>
<evidence type="ECO:0000256" key="1">
    <source>
        <dbReference type="ARBA" id="ARBA00022737"/>
    </source>
</evidence>
<dbReference type="InterPro" id="IPR035892">
    <property type="entry name" value="C2_domain_sf"/>
</dbReference>
<comment type="caution">
    <text evidence="3">The sequence shown here is derived from an EMBL/GenBank/DDBJ whole genome shotgun (WGS) entry which is preliminary data.</text>
</comment>
<dbReference type="InterPro" id="IPR001565">
    <property type="entry name" value="Synaptotagmin"/>
</dbReference>
<gene>
    <name evidence="3" type="ORF">RRG08_012695</name>
</gene>
<dbReference type="InterPro" id="IPR000008">
    <property type="entry name" value="C2_dom"/>
</dbReference>
<feature type="domain" description="C2" evidence="2">
    <location>
        <begin position="76"/>
        <end position="200"/>
    </location>
</feature>
<dbReference type="PROSITE" id="PS50004">
    <property type="entry name" value="C2"/>
    <property type="match status" value="2"/>
</dbReference>
<feature type="domain" description="C2" evidence="2">
    <location>
        <begin position="210"/>
        <end position="328"/>
    </location>
</feature>
<dbReference type="GO" id="GO:0070382">
    <property type="term" value="C:exocytic vesicle"/>
    <property type="evidence" value="ECO:0007669"/>
    <property type="project" value="TreeGrafter"/>
</dbReference>
<name>A0AAE1DWJ5_9GAST</name>
<evidence type="ECO:0000313" key="4">
    <source>
        <dbReference type="Proteomes" id="UP001283361"/>
    </source>
</evidence>
<dbReference type="GO" id="GO:0042043">
    <property type="term" value="F:neurexin family protein binding"/>
    <property type="evidence" value="ECO:0007669"/>
    <property type="project" value="TreeGrafter"/>
</dbReference>
<dbReference type="SMART" id="SM00239">
    <property type="entry name" value="C2"/>
    <property type="match status" value="2"/>
</dbReference>
<dbReference type="GO" id="GO:0005886">
    <property type="term" value="C:plasma membrane"/>
    <property type="evidence" value="ECO:0007669"/>
    <property type="project" value="TreeGrafter"/>
</dbReference>
<proteinExistence type="predicted"/>
<dbReference type="GO" id="GO:0006887">
    <property type="term" value="P:exocytosis"/>
    <property type="evidence" value="ECO:0007669"/>
    <property type="project" value="TreeGrafter"/>
</dbReference>
<dbReference type="Gene3D" id="2.60.40.150">
    <property type="entry name" value="C2 domain"/>
    <property type="match status" value="2"/>
</dbReference>
<keyword evidence="1" id="KW-0677">Repeat</keyword>
<reference evidence="3" key="1">
    <citation type="journal article" date="2023" name="G3 (Bethesda)">
        <title>A reference genome for the long-term kleptoplast-retaining sea slug Elysia crispata morphotype clarki.</title>
        <authorList>
            <person name="Eastman K.E."/>
            <person name="Pendleton A.L."/>
            <person name="Shaikh M.A."/>
            <person name="Suttiyut T."/>
            <person name="Ogas R."/>
            <person name="Tomko P."/>
            <person name="Gavelis G."/>
            <person name="Widhalm J.R."/>
            <person name="Wisecaver J.H."/>
        </authorList>
    </citation>
    <scope>NUCLEOTIDE SEQUENCE</scope>
    <source>
        <strain evidence="3">ECLA1</strain>
    </source>
</reference>
<dbReference type="Proteomes" id="UP001283361">
    <property type="component" value="Unassembled WGS sequence"/>
</dbReference>
<dbReference type="PRINTS" id="PR00399">
    <property type="entry name" value="SYNAPTOTAGMN"/>
</dbReference>
<dbReference type="PRINTS" id="PR00360">
    <property type="entry name" value="C2DOMAIN"/>
</dbReference>
<dbReference type="AlphaFoldDB" id="A0AAE1DWJ5"/>
<keyword evidence="4" id="KW-1185">Reference proteome</keyword>
<accession>A0AAE1DWJ5</accession>
<dbReference type="PANTHER" id="PTHR45716">
    <property type="entry name" value="BITESIZE, ISOFORM I"/>
    <property type="match status" value="1"/>
</dbReference>
<organism evidence="3 4">
    <name type="scientific">Elysia crispata</name>
    <name type="common">lettuce slug</name>
    <dbReference type="NCBI Taxonomy" id="231223"/>
    <lineage>
        <taxon>Eukaryota</taxon>
        <taxon>Metazoa</taxon>
        <taxon>Spiralia</taxon>
        <taxon>Lophotrochozoa</taxon>
        <taxon>Mollusca</taxon>
        <taxon>Gastropoda</taxon>
        <taxon>Heterobranchia</taxon>
        <taxon>Euthyneura</taxon>
        <taxon>Panpulmonata</taxon>
        <taxon>Sacoglossa</taxon>
        <taxon>Placobranchoidea</taxon>
        <taxon>Plakobranchidae</taxon>
        <taxon>Elysia</taxon>
    </lineage>
</organism>
<dbReference type="Pfam" id="PF00168">
    <property type="entry name" value="C2"/>
    <property type="match status" value="2"/>
</dbReference>
<dbReference type="EMBL" id="JAWDGP010002104">
    <property type="protein sequence ID" value="KAK3785594.1"/>
    <property type="molecule type" value="Genomic_DNA"/>
</dbReference>
<dbReference type="PANTHER" id="PTHR45716:SF2">
    <property type="entry name" value="BITESIZE, ISOFORM I"/>
    <property type="match status" value="1"/>
</dbReference>
<dbReference type="SUPFAM" id="SSF49562">
    <property type="entry name" value="C2 domain (Calcium/lipid-binding domain, CaLB)"/>
    <property type="match status" value="2"/>
</dbReference>
<protein>
    <recommendedName>
        <fullName evidence="2">C2 domain-containing protein</fullName>
    </recommendedName>
</protein>
<evidence type="ECO:0000313" key="3">
    <source>
        <dbReference type="EMBL" id="KAK3785594.1"/>
    </source>
</evidence>
<evidence type="ECO:0000259" key="2">
    <source>
        <dbReference type="PROSITE" id="PS50004"/>
    </source>
</evidence>